<evidence type="ECO:0000256" key="1">
    <source>
        <dbReference type="SAM" id="Phobius"/>
    </source>
</evidence>
<dbReference type="InterPro" id="IPR059083">
    <property type="entry name" value="At5g19230_dom"/>
</dbReference>
<dbReference type="PANTHER" id="PTHR33976:SF2">
    <property type="entry name" value="GLYCOPROTEIN MEMBRANE GPI-ANCHORED"/>
    <property type="match status" value="1"/>
</dbReference>
<evidence type="ECO:0000259" key="2">
    <source>
        <dbReference type="Pfam" id="PF25884"/>
    </source>
</evidence>
<dbReference type="InterPro" id="IPR045285">
    <property type="entry name" value="At5g19230-like"/>
</dbReference>
<keyword evidence="1" id="KW-1133">Transmembrane helix</keyword>
<evidence type="ECO:0000313" key="4">
    <source>
        <dbReference type="Proteomes" id="UP001341840"/>
    </source>
</evidence>
<dbReference type="PANTHER" id="PTHR33976">
    <property type="entry name" value="OS07G0645000 PROTEIN"/>
    <property type="match status" value="1"/>
</dbReference>
<name>A0ABU6W9Z7_9FABA</name>
<proteinExistence type="predicted"/>
<evidence type="ECO:0000313" key="3">
    <source>
        <dbReference type="EMBL" id="MED6181992.1"/>
    </source>
</evidence>
<feature type="transmembrane region" description="Helical" evidence="1">
    <location>
        <begin position="48"/>
        <end position="67"/>
    </location>
</feature>
<reference evidence="3 4" key="1">
    <citation type="journal article" date="2023" name="Plants (Basel)">
        <title>Bridging the Gap: Combining Genomics and Transcriptomics Approaches to Understand Stylosanthes scabra, an Orphan Legume from the Brazilian Caatinga.</title>
        <authorList>
            <person name="Ferreira-Neto J.R.C."/>
            <person name="da Silva M.D."/>
            <person name="Binneck E."/>
            <person name="de Melo N.F."/>
            <person name="da Silva R.H."/>
            <person name="de Melo A.L.T.M."/>
            <person name="Pandolfi V."/>
            <person name="Bustamante F.O."/>
            <person name="Brasileiro-Vidal A.C."/>
            <person name="Benko-Iseppon A.M."/>
        </authorList>
    </citation>
    <scope>NUCLEOTIDE SEQUENCE [LARGE SCALE GENOMIC DNA]</scope>
    <source>
        <tissue evidence="3">Leaves</tissue>
    </source>
</reference>
<dbReference type="Pfam" id="PF25884">
    <property type="entry name" value="At5g19230"/>
    <property type="match status" value="1"/>
</dbReference>
<protein>
    <recommendedName>
        <fullName evidence="2">Uncharacterized GPI-anchored protein At5g19230-like domain-containing protein</fullName>
    </recommendedName>
</protein>
<keyword evidence="1" id="KW-0812">Transmembrane</keyword>
<sequence length="243" mass="26757">MEATWKKSHLTCVRTRGHLVLPYPFLLTPLLKLLFIKTTSFACQKTELITMASIKLGLLFLLANLLLSTPAHSSDKEDSVLKGLNSFRQTQNLPTLSKVPKAGCLAEEIAEDIEKEPCENVNQFYPSTRTGAVAAGSNSKIPNLQKHTDKCDIDINTTTDGVILPVCVSKLEPTVVLSNYTHSDRYARFLNNSRYTGVGLGSEDDWMVLVLTTNTTTGTFSSAVTSAVSMDLFFFALLFLLLM</sequence>
<accession>A0ABU6W9Z7</accession>
<dbReference type="Proteomes" id="UP001341840">
    <property type="component" value="Unassembled WGS sequence"/>
</dbReference>
<feature type="transmembrane region" description="Helical" evidence="1">
    <location>
        <begin position="20"/>
        <end position="36"/>
    </location>
</feature>
<comment type="caution">
    <text evidence="3">The sequence shown here is derived from an EMBL/GenBank/DDBJ whole genome shotgun (WGS) entry which is preliminary data.</text>
</comment>
<gene>
    <name evidence="3" type="ORF">PIB30_024621</name>
</gene>
<dbReference type="EMBL" id="JASCZI010181331">
    <property type="protein sequence ID" value="MED6181992.1"/>
    <property type="molecule type" value="Genomic_DNA"/>
</dbReference>
<feature type="domain" description="Uncharacterized GPI-anchored protein At5g19230-like" evidence="2">
    <location>
        <begin position="77"/>
        <end position="211"/>
    </location>
</feature>
<keyword evidence="4" id="KW-1185">Reference proteome</keyword>
<feature type="transmembrane region" description="Helical" evidence="1">
    <location>
        <begin position="220"/>
        <end position="242"/>
    </location>
</feature>
<keyword evidence="1" id="KW-0472">Membrane</keyword>
<organism evidence="3 4">
    <name type="scientific">Stylosanthes scabra</name>
    <dbReference type="NCBI Taxonomy" id="79078"/>
    <lineage>
        <taxon>Eukaryota</taxon>
        <taxon>Viridiplantae</taxon>
        <taxon>Streptophyta</taxon>
        <taxon>Embryophyta</taxon>
        <taxon>Tracheophyta</taxon>
        <taxon>Spermatophyta</taxon>
        <taxon>Magnoliopsida</taxon>
        <taxon>eudicotyledons</taxon>
        <taxon>Gunneridae</taxon>
        <taxon>Pentapetalae</taxon>
        <taxon>rosids</taxon>
        <taxon>fabids</taxon>
        <taxon>Fabales</taxon>
        <taxon>Fabaceae</taxon>
        <taxon>Papilionoideae</taxon>
        <taxon>50 kb inversion clade</taxon>
        <taxon>dalbergioids sensu lato</taxon>
        <taxon>Dalbergieae</taxon>
        <taxon>Pterocarpus clade</taxon>
        <taxon>Stylosanthes</taxon>
    </lineage>
</organism>